<sequence length="121" mass="13090">MLTSRGRLAGQSHHRALRSSKNFDPLTRGRRRDPNLSQAALPKADADRAGERARGPVARRARKLDPTEVRGWCGHAALRQDMCPRPGRGRVARLGLASGRTAGGRWRIGVAFAGCGRCVVG</sequence>
<feature type="region of interest" description="Disordered" evidence="1">
    <location>
        <begin position="1"/>
        <end position="61"/>
    </location>
</feature>
<comment type="caution">
    <text evidence="2">The sequence shown here is derived from an EMBL/GenBank/DDBJ whole genome shotgun (WGS) entry which is preliminary data.</text>
</comment>
<evidence type="ECO:0000313" key="3">
    <source>
        <dbReference type="Proteomes" id="UP000708148"/>
    </source>
</evidence>
<dbReference type="Proteomes" id="UP000708148">
    <property type="component" value="Unassembled WGS sequence"/>
</dbReference>
<dbReference type="EMBL" id="CAJHUC010000415">
    <property type="protein sequence ID" value="CAD7695981.1"/>
    <property type="molecule type" value="Genomic_DNA"/>
</dbReference>
<name>A0A8S1IQ81_9CHLO</name>
<reference evidence="2" key="1">
    <citation type="submission" date="2020-12" db="EMBL/GenBank/DDBJ databases">
        <authorList>
            <person name="Iha C."/>
        </authorList>
    </citation>
    <scope>NUCLEOTIDE SEQUENCE</scope>
</reference>
<feature type="compositionally biased region" description="Basic and acidic residues" evidence="1">
    <location>
        <begin position="44"/>
        <end position="54"/>
    </location>
</feature>
<accession>A0A8S1IQ81</accession>
<proteinExistence type="predicted"/>
<evidence type="ECO:0000313" key="2">
    <source>
        <dbReference type="EMBL" id="CAD7695981.1"/>
    </source>
</evidence>
<gene>
    <name evidence="2" type="ORF">OSTQU699_LOCUS1341</name>
</gene>
<organism evidence="2 3">
    <name type="scientific">Ostreobium quekettii</name>
    <dbReference type="NCBI Taxonomy" id="121088"/>
    <lineage>
        <taxon>Eukaryota</taxon>
        <taxon>Viridiplantae</taxon>
        <taxon>Chlorophyta</taxon>
        <taxon>core chlorophytes</taxon>
        <taxon>Ulvophyceae</taxon>
        <taxon>TCBD clade</taxon>
        <taxon>Bryopsidales</taxon>
        <taxon>Ostreobineae</taxon>
        <taxon>Ostreobiaceae</taxon>
        <taxon>Ostreobium</taxon>
    </lineage>
</organism>
<dbReference type="AlphaFoldDB" id="A0A8S1IQ81"/>
<evidence type="ECO:0000256" key="1">
    <source>
        <dbReference type="SAM" id="MobiDB-lite"/>
    </source>
</evidence>
<keyword evidence="3" id="KW-1185">Reference proteome</keyword>
<protein>
    <submittedName>
        <fullName evidence="2">Uncharacterized protein</fullName>
    </submittedName>
</protein>